<feature type="transmembrane region" description="Helical" evidence="8">
    <location>
        <begin position="20"/>
        <end position="39"/>
    </location>
</feature>
<evidence type="ECO:0000256" key="6">
    <source>
        <dbReference type="ARBA" id="ARBA00023136"/>
    </source>
</evidence>
<evidence type="ECO:0000259" key="9">
    <source>
        <dbReference type="Pfam" id="PF00361"/>
    </source>
</evidence>
<keyword evidence="4 8" id="KW-1133">Transmembrane helix</keyword>
<feature type="transmembrane region" description="Helical" evidence="8">
    <location>
        <begin position="97"/>
        <end position="120"/>
    </location>
</feature>
<keyword evidence="3 7" id="KW-0812">Transmembrane</keyword>
<feature type="transmembrane region" description="Helical" evidence="8">
    <location>
        <begin position="255"/>
        <end position="277"/>
    </location>
</feature>
<dbReference type="Proteomes" id="UP000295210">
    <property type="component" value="Unassembled WGS sequence"/>
</dbReference>
<feature type="transmembrane region" description="Helical" evidence="8">
    <location>
        <begin position="289"/>
        <end position="312"/>
    </location>
</feature>
<evidence type="ECO:0000256" key="8">
    <source>
        <dbReference type="SAM" id="Phobius"/>
    </source>
</evidence>
<evidence type="ECO:0000313" key="11">
    <source>
        <dbReference type="Proteomes" id="UP000295210"/>
    </source>
</evidence>
<feature type="transmembrane region" description="Helical" evidence="8">
    <location>
        <begin position="319"/>
        <end position="340"/>
    </location>
</feature>
<proteinExistence type="predicted"/>
<feature type="transmembrane region" description="Helical" evidence="8">
    <location>
        <begin position="127"/>
        <end position="146"/>
    </location>
</feature>
<organism evidence="10 11">
    <name type="scientific">Acidipila rosea</name>
    <dbReference type="NCBI Taxonomy" id="768535"/>
    <lineage>
        <taxon>Bacteria</taxon>
        <taxon>Pseudomonadati</taxon>
        <taxon>Acidobacteriota</taxon>
        <taxon>Terriglobia</taxon>
        <taxon>Terriglobales</taxon>
        <taxon>Acidobacteriaceae</taxon>
        <taxon>Acidipila</taxon>
    </lineage>
</organism>
<feature type="transmembrane region" description="Helical" evidence="8">
    <location>
        <begin position="181"/>
        <end position="203"/>
    </location>
</feature>
<feature type="transmembrane region" description="Helical" evidence="8">
    <location>
        <begin position="152"/>
        <end position="169"/>
    </location>
</feature>
<reference evidence="10 11" key="1">
    <citation type="submission" date="2019-03" db="EMBL/GenBank/DDBJ databases">
        <title>Genomic Encyclopedia of Type Strains, Phase IV (KMG-IV): sequencing the most valuable type-strain genomes for metagenomic binning, comparative biology and taxonomic classification.</title>
        <authorList>
            <person name="Goeker M."/>
        </authorList>
    </citation>
    <scope>NUCLEOTIDE SEQUENCE [LARGE SCALE GENOMIC DNA]</scope>
    <source>
        <strain evidence="10 11">DSM 103428</strain>
    </source>
</reference>
<feature type="domain" description="NADH:quinone oxidoreductase/Mrp antiporter transmembrane" evidence="9">
    <location>
        <begin position="148"/>
        <end position="430"/>
    </location>
</feature>
<feature type="transmembrane region" description="Helical" evidence="8">
    <location>
        <begin position="547"/>
        <end position="571"/>
    </location>
</feature>
<dbReference type="InterPro" id="IPR003918">
    <property type="entry name" value="NADH_UbQ_OxRdtase"/>
</dbReference>
<dbReference type="GO" id="GO:0042773">
    <property type="term" value="P:ATP synthesis coupled electron transport"/>
    <property type="evidence" value="ECO:0007669"/>
    <property type="project" value="InterPro"/>
</dbReference>
<gene>
    <name evidence="10" type="ORF">C7378_3443</name>
</gene>
<dbReference type="GO" id="GO:0016491">
    <property type="term" value="F:oxidoreductase activity"/>
    <property type="evidence" value="ECO:0007669"/>
    <property type="project" value="UniProtKB-KW"/>
</dbReference>
<dbReference type="InterPro" id="IPR001750">
    <property type="entry name" value="ND/Mrp_TM"/>
</dbReference>
<evidence type="ECO:0000256" key="4">
    <source>
        <dbReference type="ARBA" id="ARBA00022989"/>
    </source>
</evidence>
<evidence type="ECO:0000256" key="1">
    <source>
        <dbReference type="ARBA" id="ARBA00004651"/>
    </source>
</evidence>
<evidence type="ECO:0000256" key="3">
    <source>
        <dbReference type="ARBA" id="ARBA00022692"/>
    </source>
</evidence>
<keyword evidence="5" id="KW-0560">Oxidoreductase</keyword>
<dbReference type="InterPro" id="IPR052175">
    <property type="entry name" value="ComplexI-like_HydComp"/>
</dbReference>
<dbReference type="PRINTS" id="PR01437">
    <property type="entry name" value="NUOXDRDTASE4"/>
</dbReference>
<feature type="transmembrane region" description="Helical" evidence="8">
    <location>
        <begin position="223"/>
        <end position="243"/>
    </location>
</feature>
<dbReference type="PANTHER" id="PTHR42682">
    <property type="entry name" value="HYDROGENASE-4 COMPONENT F"/>
    <property type="match status" value="1"/>
</dbReference>
<dbReference type="GO" id="GO:0016829">
    <property type="term" value="F:lyase activity"/>
    <property type="evidence" value="ECO:0007669"/>
    <property type="project" value="UniProtKB-KW"/>
</dbReference>
<comment type="caution">
    <text evidence="10">The sequence shown here is derived from an EMBL/GenBank/DDBJ whole genome shotgun (WGS) entry which is preliminary data.</text>
</comment>
<feature type="transmembrane region" description="Helical" evidence="8">
    <location>
        <begin position="399"/>
        <end position="420"/>
    </location>
</feature>
<accession>A0A4R1L082</accession>
<protein>
    <submittedName>
        <fullName evidence="10">Formate hydrogenlyase subunit 3/multisubunit Na+/H+ antiporter MnhD subunit</fullName>
    </submittedName>
</protein>
<dbReference type="Pfam" id="PF00361">
    <property type="entry name" value="Proton_antipo_M"/>
    <property type="match status" value="1"/>
</dbReference>
<feature type="transmembrane region" description="Helical" evidence="8">
    <location>
        <begin position="662"/>
        <end position="680"/>
    </location>
</feature>
<evidence type="ECO:0000256" key="5">
    <source>
        <dbReference type="ARBA" id="ARBA00023002"/>
    </source>
</evidence>
<dbReference type="NCBIfam" id="NF005086">
    <property type="entry name" value="PRK06521.1"/>
    <property type="match status" value="1"/>
</dbReference>
<feature type="transmembrane region" description="Helical" evidence="8">
    <location>
        <begin position="440"/>
        <end position="464"/>
    </location>
</feature>
<dbReference type="GO" id="GO:0008137">
    <property type="term" value="F:NADH dehydrogenase (ubiquinone) activity"/>
    <property type="evidence" value="ECO:0007669"/>
    <property type="project" value="InterPro"/>
</dbReference>
<comment type="subcellular location">
    <subcellularLocation>
        <location evidence="1">Cell membrane</location>
        <topology evidence="1">Multi-pass membrane protein</topology>
    </subcellularLocation>
    <subcellularLocation>
        <location evidence="7">Membrane</location>
        <topology evidence="7">Multi-pass membrane protein</topology>
    </subcellularLocation>
</comment>
<keyword evidence="11" id="KW-1185">Reference proteome</keyword>
<evidence type="ECO:0000256" key="7">
    <source>
        <dbReference type="RuleBase" id="RU000320"/>
    </source>
</evidence>
<keyword evidence="2" id="KW-1003">Cell membrane</keyword>
<dbReference type="PANTHER" id="PTHR42682:SF3">
    <property type="entry name" value="FORMATE HYDROGENLYASE SUBUNIT 3-RELATED"/>
    <property type="match status" value="1"/>
</dbReference>
<sequence>MNAHLYISGITSSAIAVPALRLLLIVVAFWIVLGLAGLVRPCSLRVVAHLLFPLGAAGCLSVALVAGVFLAANRMSEVMILPLGLPSLPFHLRLDTLSAFFLLLLGIAGTGISTFAAGYFRSGVGTAPALLCLQYHVFLASMAIVILADDAYLFMVAWETMALSSYFLVTSQHRIPEIRRAGFLYLLMAHLGAICILLCFGVMQGGSWQFTFDAMRGASLTPFWASAAFLLALVGFGAKAGLVPMHAWLPEAHPAAPSPVSAMMSGIMLKTAVYGMLRISFDLLHVRFWQWGALMLAMGLFSALYGAIFAAVQTDMKRLLAYSSIENIGIIFTGIGLALLFETCHLPLFAALALSAALIHSLNHSLFKSLLFLATGSVLHATNQRSLGKLGGLIRRMPWVATLALVGTLAIAGLPPLNGFVSEWLLLQSFLFTPQLPHAFLNMLVPLGAAALALIVALSAYVMVKFYGVIFLGQPREASLGHAHDANWLERLGLGWLAFGCIAIGIQPQIVLRAAGAVTGRVLGGAAVSLRSSIWTIVPIAPGQASYSGLILLLGIVGVVGITFVLVRFLAHGRMRRTDPWDCGYPWQTPRMQDTAEGLGQPIRHMFGAFFRMERELPSPSDVNPRYRIHIEDRLWRALYLPMARGVQRLADMAGLLQGGRLAIYLLYSFLTLIVLLVFVL</sequence>
<dbReference type="EMBL" id="SMGK01000008">
    <property type="protein sequence ID" value="TCK69699.1"/>
    <property type="molecule type" value="Genomic_DNA"/>
</dbReference>
<dbReference type="GO" id="GO:0005886">
    <property type="term" value="C:plasma membrane"/>
    <property type="evidence" value="ECO:0007669"/>
    <property type="project" value="UniProtKB-SubCell"/>
</dbReference>
<evidence type="ECO:0000313" key="10">
    <source>
        <dbReference type="EMBL" id="TCK69699.1"/>
    </source>
</evidence>
<keyword evidence="10" id="KW-0456">Lyase</keyword>
<name>A0A4R1L082_9BACT</name>
<dbReference type="AlphaFoldDB" id="A0A4R1L082"/>
<evidence type="ECO:0000256" key="2">
    <source>
        <dbReference type="ARBA" id="ARBA00022475"/>
    </source>
</evidence>
<keyword evidence="6 8" id="KW-0472">Membrane</keyword>
<feature type="transmembrane region" description="Helical" evidence="8">
    <location>
        <begin position="51"/>
        <end position="72"/>
    </location>
</feature>